<dbReference type="Gene3D" id="3.40.50.300">
    <property type="entry name" value="P-loop containing nucleotide triphosphate hydrolases"/>
    <property type="match status" value="1"/>
</dbReference>
<dbReference type="InterPro" id="IPR003593">
    <property type="entry name" value="AAA+_ATPase"/>
</dbReference>
<proteinExistence type="inferred from homology"/>
<evidence type="ECO:0000256" key="2">
    <source>
        <dbReference type="ARBA" id="ARBA00022448"/>
    </source>
</evidence>
<feature type="domain" description="ABC transporter" evidence="5">
    <location>
        <begin position="5"/>
        <end position="230"/>
    </location>
</feature>
<keyword evidence="3" id="KW-0547">Nucleotide-binding</keyword>
<evidence type="ECO:0000313" key="6">
    <source>
        <dbReference type="EMBL" id="MBH1940662.1"/>
    </source>
</evidence>
<dbReference type="AlphaFoldDB" id="A0A8J7KWM6"/>
<dbReference type="InterPro" id="IPR017871">
    <property type="entry name" value="ABC_transporter-like_CS"/>
</dbReference>
<dbReference type="InterPro" id="IPR003439">
    <property type="entry name" value="ABC_transporter-like_ATP-bd"/>
</dbReference>
<comment type="caution">
    <text evidence="6">The sequence shown here is derived from an EMBL/GenBank/DDBJ whole genome shotgun (WGS) entry which is preliminary data.</text>
</comment>
<comment type="similarity">
    <text evidence="1">Belongs to the ABC transporter superfamily.</text>
</comment>
<keyword evidence="2" id="KW-0813">Transport</keyword>
<evidence type="ECO:0000259" key="5">
    <source>
        <dbReference type="PROSITE" id="PS50893"/>
    </source>
</evidence>
<sequence>MEYVLQTKGLTKRFGNKAAVNNVNLNVKKGDIYGFIGKNGAGKTTLIRLVSGLARPNEGSIKLFESENLDNERRKTGTMIENPAVFPGLTAKQNLHYYCRLLGLDPSTTIDEMLRLVGLEDTGRKKAKNFSLGMKQRLAIAIALLDDPEFLMLDEPINGLDPTGIKEIRELVLKLNKEKSITILISSHILGELSKIATRYGIINNGVMVDEFTKEELLHRCVGELEVKVDLVNKAIEILSKLSQVPNYRVIDDNTIRFVNEPDKAGMINTELAKNGITIMSSSVVGQDLEDYFMQLMENK</sequence>
<evidence type="ECO:0000256" key="1">
    <source>
        <dbReference type="ARBA" id="ARBA00005417"/>
    </source>
</evidence>
<evidence type="ECO:0000313" key="7">
    <source>
        <dbReference type="Proteomes" id="UP000623269"/>
    </source>
</evidence>
<dbReference type="Proteomes" id="UP000623269">
    <property type="component" value="Unassembled WGS sequence"/>
</dbReference>
<reference evidence="6" key="1">
    <citation type="submission" date="2020-12" db="EMBL/GenBank/DDBJ databases">
        <title>M. sibirica DSM 26468T genome.</title>
        <authorList>
            <person name="Thieme N."/>
            <person name="Rettenmaier R."/>
            <person name="Zverlov V."/>
            <person name="Liebl W."/>
        </authorList>
    </citation>
    <scope>NUCLEOTIDE SEQUENCE</scope>
    <source>
        <strain evidence="6">DSM 26468</strain>
    </source>
</reference>
<accession>A0A8J7KWM6</accession>
<dbReference type="PROSITE" id="PS50893">
    <property type="entry name" value="ABC_TRANSPORTER_2"/>
    <property type="match status" value="1"/>
</dbReference>
<keyword evidence="7" id="KW-1185">Reference proteome</keyword>
<dbReference type="SUPFAM" id="SSF52540">
    <property type="entry name" value="P-loop containing nucleoside triphosphate hydrolases"/>
    <property type="match status" value="1"/>
</dbReference>
<dbReference type="RefSeq" id="WP_197660879.1">
    <property type="nucleotide sequence ID" value="NZ_JAEAGR010000005.1"/>
</dbReference>
<evidence type="ECO:0000256" key="3">
    <source>
        <dbReference type="ARBA" id="ARBA00022741"/>
    </source>
</evidence>
<dbReference type="Pfam" id="PF00005">
    <property type="entry name" value="ABC_tran"/>
    <property type="match status" value="1"/>
</dbReference>
<dbReference type="SMART" id="SM00382">
    <property type="entry name" value="AAA"/>
    <property type="match status" value="1"/>
</dbReference>
<gene>
    <name evidence="6" type="ORF">I5677_07150</name>
</gene>
<protein>
    <submittedName>
        <fullName evidence="6">ATP-binding cassette domain-containing protein</fullName>
    </submittedName>
</protein>
<name>A0A8J7KWM6_9FIRM</name>
<dbReference type="PROSITE" id="PS00211">
    <property type="entry name" value="ABC_TRANSPORTER_1"/>
    <property type="match status" value="1"/>
</dbReference>
<dbReference type="InterPro" id="IPR027417">
    <property type="entry name" value="P-loop_NTPase"/>
</dbReference>
<dbReference type="PANTHER" id="PTHR43335">
    <property type="entry name" value="ABC TRANSPORTER, ATP-BINDING PROTEIN"/>
    <property type="match status" value="1"/>
</dbReference>
<dbReference type="GO" id="GO:0005524">
    <property type="term" value="F:ATP binding"/>
    <property type="evidence" value="ECO:0007669"/>
    <property type="project" value="UniProtKB-KW"/>
</dbReference>
<keyword evidence="4 6" id="KW-0067">ATP-binding</keyword>
<organism evidence="6 7">
    <name type="scientific">Mobilitalea sibirica</name>
    <dbReference type="NCBI Taxonomy" id="1462919"/>
    <lineage>
        <taxon>Bacteria</taxon>
        <taxon>Bacillati</taxon>
        <taxon>Bacillota</taxon>
        <taxon>Clostridia</taxon>
        <taxon>Lachnospirales</taxon>
        <taxon>Lachnospiraceae</taxon>
        <taxon>Mobilitalea</taxon>
    </lineage>
</organism>
<dbReference type="GO" id="GO:0016887">
    <property type="term" value="F:ATP hydrolysis activity"/>
    <property type="evidence" value="ECO:0007669"/>
    <property type="project" value="InterPro"/>
</dbReference>
<dbReference type="PANTHER" id="PTHR43335:SF8">
    <property type="entry name" value="ABC TRANSPORTER, ATP-BINDING PROTEIN"/>
    <property type="match status" value="1"/>
</dbReference>
<evidence type="ECO:0000256" key="4">
    <source>
        <dbReference type="ARBA" id="ARBA00022840"/>
    </source>
</evidence>
<dbReference type="EMBL" id="JAEAGR010000005">
    <property type="protein sequence ID" value="MBH1940662.1"/>
    <property type="molecule type" value="Genomic_DNA"/>
</dbReference>